<dbReference type="GO" id="GO:0005886">
    <property type="term" value="C:plasma membrane"/>
    <property type="evidence" value="ECO:0007669"/>
    <property type="project" value="TreeGrafter"/>
</dbReference>
<evidence type="ECO:0000256" key="2">
    <source>
        <dbReference type="ARBA" id="ARBA00023157"/>
    </source>
</evidence>
<dbReference type="InterPro" id="IPR003599">
    <property type="entry name" value="Ig_sub"/>
</dbReference>
<dbReference type="Proteomes" id="UP001208570">
    <property type="component" value="Unassembled WGS sequence"/>
</dbReference>
<evidence type="ECO:0000313" key="6">
    <source>
        <dbReference type="Proteomes" id="UP001208570"/>
    </source>
</evidence>
<organism evidence="5 6">
    <name type="scientific">Paralvinella palmiformis</name>
    <dbReference type="NCBI Taxonomy" id="53620"/>
    <lineage>
        <taxon>Eukaryota</taxon>
        <taxon>Metazoa</taxon>
        <taxon>Spiralia</taxon>
        <taxon>Lophotrochozoa</taxon>
        <taxon>Annelida</taxon>
        <taxon>Polychaeta</taxon>
        <taxon>Sedentaria</taxon>
        <taxon>Canalipalpata</taxon>
        <taxon>Terebellida</taxon>
        <taxon>Terebelliformia</taxon>
        <taxon>Alvinellidae</taxon>
        <taxon>Paralvinella</taxon>
    </lineage>
</organism>
<dbReference type="SMART" id="SM00409">
    <property type="entry name" value="IG"/>
    <property type="match status" value="3"/>
</dbReference>
<dbReference type="InterPro" id="IPR013783">
    <property type="entry name" value="Ig-like_fold"/>
</dbReference>
<gene>
    <name evidence="5" type="ORF">LSH36_103g03019</name>
</gene>
<dbReference type="SUPFAM" id="SSF56436">
    <property type="entry name" value="C-type lectin-like"/>
    <property type="match status" value="1"/>
</dbReference>
<dbReference type="GO" id="GO:0030424">
    <property type="term" value="C:axon"/>
    <property type="evidence" value="ECO:0007669"/>
    <property type="project" value="TreeGrafter"/>
</dbReference>
<dbReference type="GO" id="GO:0098609">
    <property type="term" value="P:cell-cell adhesion"/>
    <property type="evidence" value="ECO:0007669"/>
    <property type="project" value="TreeGrafter"/>
</dbReference>
<dbReference type="FunFam" id="2.60.40.10:FF:000064">
    <property type="entry name" value="Contactin 1"/>
    <property type="match status" value="1"/>
</dbReference>
<comment type="caution">
    <text evidence="5">The sequence shown here is derived from an EMBL/GenBank/DDBJ whole genome shotgun (WGS) entry which is preliminary data.</text>
</comment>
<dbReference type="Pfam" id="PF13927">
    <property type="entry name" value="Ig_3"/>
    <property type="match status" value="1"/>
</dbReference>
<dbReference type="InterPro" id="IPR007110">
    <property type="entry name" value="Ig-like_dom"/>
</dbReference>
<feature type="signal peptide" evidence="3">
    <location>
        <begin position="1"/>
        <end position="16"/>
    </location>
</feature>
<keyword evidence="2" id="KW-1015">Disulfide bond</keyword>
<reference evidence="5" key="1">
    <citation type="journal article" date="2023" name="Mol. Biol. Evol.">
        <title>Third-Generation Sequencing Reveals the Adaptive Role of the Epigenome in Three Deep-Sea Polychaetes.</title>
        <authorList>
            <person name="Perez M."/>
            <person name="Aroh O."/>
            <person name="Sun Y."/>
            <person name="Lan Y."/>
            <person name="Juniper S.K."/>
            <person name="Young C.R."/>
            <person name="Angers B."/>
            <person name="Qian P.Y."/>
        </authorList>
    </citation>
    <scope>NUCLEOTIDE SEQUENCE</scope>
    <source>
        <strain evidence="5">P08H-3</strain>
    </source>
</reference>
<name>A0AAD9NB53_9ANNE</name>
<dbReference type="Gene3D" id="2.60.40.10">
    <property type="entry name" value="Immunoglobulins"/>
    <property type="match status" value="4"/>
</dbReference>
<dbReference type="SUPFAM" id="SSF48726">
    <property type="entry name" value="Immunoglobulin"/>
    <property type="match status" value="4"/>
</dbReference>
<dbReference type="CDD" id="cd00037">
    <property type="entry name" value="CLECT"/>
    <property type="match status" value="1"/>
</dbReference>
<dbReference type="PANTHER" id="PTHR44170">
    <property type="entry name" value="PROTEIN SIDEKICK"/>
    <property type="match status" value="1"/>
</dbReference>
<dbReference type="InterPro" id="IPR013098">
    <property type="entry name" value="Ig_I-set"/>
</dbReference>
<protein>
    <recommendedName>
        <fullName evidence="4">Ig-like domain-containing protein</fullName>
    </recommendedName>
</protein>
<dbReference type="Gene3D" id="3.10.100.10">
    <property type="entry name" value="Mannose-Binding Protein A, subunit A"/>
    <property type="match status" value="1"/>
</dbReference>
<dbReference type="SMART" id="SM00408">
    <property type="entry name" value="IGc2"/>
    <property type="match status" value="2"/>
</dbReference>
<dbReference type="GO" id="GO:0007411">
    <property type="term" value="P:axon guidance"/>
    <property type="evidence" value="ECO:0007669"/>
    <property type="project" value="TreeGrafter"/>
</dbReference>
<dbReference type="Pfam" id="PF07679">
    <property type="entry name" value="I-set"/>
    <property type="match status" value="1"/>
</dbReference>
<keyword evidence="3" id="KW-0732">Signal</keyword>
<evidence type="ECO:0000256" key="1">
    <source>
        <dbReference type="ARBA" id="ARBA00022737"/>
    </source>
</evidence>
<evidence type="ECO:0000313" key="5">
    <source>
        <dbReference type="EMBL" id="KAK2162128.1"/>
    </source>
</evidence>
<evidence type="ECO:0000259" key="4">
    <source>
        <dbReference type="PROSITE" id="PS50835"/>
    </source>
</evidence>
<feature type="chain" id="PRO_5042283203" description="Ig-like domain-containing protein" evidence="3">
    <location>
        <begin position="17"/>
        <end position="535"/>
    </location>
</feature>
<dbReference type="PANTHER" id="PTHR44170:SF6">
    <property type="entry name" value="CONTACTIN"/>
    <property type="match status" value="1"/>
</dbReference>
<dbReference type="AlphaFoldDB" id="A0AAD9NB53"/>
<keyword evidence="6" id="KW-1185">Reference proteome</keyword>
<dbReference type="InterPro" id="IPR016186">
    <property type="entry name" value="C-type_lectin-like/link_sf"/>
</dbReference>
<dbReference type="EMBL" id="JAODUP010000103">
    <property type="protein sequence ID" value="KAK2162128.1"/>
    <property type="molecule type" value="Genomic_DNA"/>
</dbReference>
<dbReference type="InterPro" id="IPR016187">
    <property type="entry name" value="CTDL_fold"/>
</dbReference>
<evidence type="ECO:0000256" key="3">
    <source>
        <dbReference type="SAM" id="SignalP"/>
    </source>
</evidence>
<accession>A0AAD9NB53</accession>
<dbReference type="InterPro" id="IPR003598">
    <property type="entry name" value="Ig_sub2"/>
</dbReference>
<dbReference type="PROSITE" id="PS50835">
    <property type="entry name" value="IG_LIKE"/>
    <property type="match status" value="3"/>
</dbReference>
<keyword evidence="1" id="KW-0677">Repeat</keyword>
<feature type="domain" description="Ig-like" evidence="4">
    <location>
        <begin position="299"/>
        <end position="365"/>
    </location>
</feature>
<feature type="domain" description="Ig-like" evidence="4">
    <location>
        <begin position="177"/>
        <end position="274"/>
    </location>
</feature>
<proteinExistence type="predicted"/>
<feature type="domain" description="Ig-like" evidence="4">
    <location>
        <begin position="430"/>
        <end position="531"/>
    </location>
</feature>
<sequence>MFVLVVVLVHLSLSAAQVGLYKCPSPWFGHIDKCYRFGFVPATLEKARTYCTGDGATLLTFGLVHFSLKWYTSGYKKMTSANRPEDQEMLFYWFGDGTEVQGAQHWLTPDERSKPGDRIVYEFDGANWGWRLVKDTDMIRSYICEISKRETYKILQEERTFDYGSSVLGADSMLRGPKFIWNPVDKVYQSQANNPVKFVEFRCEADANPYSSYIWYRKRQTELIELSPTNEQKFTITNGRLVIHNPKDTEDNGEYYCKATNTIGSVLSTSATLRFGYLNAFSDTAREQVEVDAHKGIGIDCNPPKTGYETLSFSWYKDQFRNFIFTDRKPHIFISRDGKLYFSTATLDDVGSYTCAIAVPGVAVAGNIYEPEMVNGFPKVFPSSPQRGDDVYLECVAWGSLPLLYHWERTGYPMPPSARLRDNNRVLLIPKVQVEHSAKPYFPFMLQDQHVDTGADLTWHCYGKGAPEVKYDWYRDAKKLVILDMVPADQARFNISNNVLTIREVNKKDEGMYQCHISNTLGYAFSSAQLRTIGE</sequence>
<dbReference type="InterPro" id="IPR036179">
    <property type="entry name" value="Ig-like_dom_sf"/>
</dbReference>